<protein>
    <submittedName>
        <fullName evidence="1">Uncharacterized protein</fullName>
    </submittedName>
</protein>
<dbReference type="STRING" id="2074.BG845_06302"/>
<accession>A0A1Y2MIN3</accession>
<dbReference type="AlphaFoldDB" id="A0A1Y2MIN3"/>
<reference evidence="1 2" key="1">
    <citation type="submission" date="2016-09" db="EMBL/GenBank/DDBJ databases">
        <title>Pseudonocardia autotrophica DSM535, a candidate organism with high potential of specific P450 cytochromes.</title>
        <authorList>
            <person name="Grumaz C."/>
            <person name="Vainshtein Y."/>
            <person name="Kirstahler P."/>
            <person name="Sohn K."/>
        </authorList>
    </citation>
    <scope>NUCLEOTIDE SEQUENCE [LARGE SCALE GENOMIC DNA]</scope>
    <source>
        <strain evidence="1 2">DSM 535</strain>
    </source>
</reference>
<name>A0A1Y2MIN3_PSEAH</name>
<dbReference type="EMBL" id="MIGB01000057">
    <property type="protein sequence ID" value="OSY35145.1"/>
    <property type="molecule type" value="Genomic_DNA"/>
</dbReference>
<proteinExistence type="predicted"/>
<dbReference type="Proteomes" id="UP000194360">
    <property type="component" value="Unassembled WGS sequence"/>
</dbReference>
<dbReference type="RefSeq" id="WP_085916358.1">
    <property type="nucleotide sequence ID" value="NZ_AP018920.1"/>
</dbReference>
<organism evidence="1 2">
    <name type="scientific">Pseudonocardia autotrophica</name>
    <name type="common">Amycolata autotrophica</name>
    <name type="synonym">Nocardia autotrophica</name>
    <dbReference type="NCBI Taxonomy" id="2074"/>
    <lineage>
        <taxon>Bacteria</taxon>
        <taxon>Bacillati</taxon>
        <taxon>Actinomycetota</taxon>
        <taxon>Actinomycetes</taxon>
        <taxon>Pseudonocardiales</taxon>
        <taxon>Pseudonocardiaceae</taxon>
        <taxon>Pseudonocardia</taxon>
    </lineage>
</organism>
<dbReference type="InterPro" id="IPR046037">
    <property type="entry name" value="DUF5995"/>
</dbReference>
<gene>
    <name evidence="1" type="ORF">BG845_06302</name>
</gene>
<sequence>MTTLIDTSPGGRDGGPPDGPARVAALLATAPEDIDGVIAHLEELQEILEQEYGQRDGLACFNHLYLHITRGIRYQLDGDHFSDRDFLVRLDVEFARRYFSALLAEATGSAPPRAWGVLLERRSHPRIDPMEYAVVGVNAHVNFDLAPAVVRTCTVLGRTALGPAERADYRAVNDVFALHMNKLIEHFEGWLGDALDGTVAEQLIGAVADVPVVLAREVAWRQALELWEQRSRPTEYEREIDALDRRTALIGRGLLTLGALT</sequence>
<evidence type="ECO:0000313" key="2">
    <source>
        <dbReference type="Proteomes" id="UP000194360"/>
    </source>
</evidence>
<comment type="caution">
    <text evidence="1">The sequence shown here is derived from an EMBL/GenBank/DDBJ whole genome shotgun (WGS) entry which is preliminary data.</text>
</comment>
<keyword evidence="2" id="KW-1185">Reference proteome</keyword>
<dbReference type="Pfam" id="PF19458">
    <property type="entry name" value="DUF5995"/>
    <property type="match status" value="1"/>
</dbReference>
<dbReference type="OrthoDB" id="583431at2"/>
<evidence type="ECO:0000313" key="1">
    <source>
        <dbReference type="EMBL" id="OSY35145.1"/>
    </source>
</evidence>